<evidence type="ECO:0000313" key="3">
    <source>
        <dbReference type="Proteomes" id="UP001597178"/>
    </source>
</evidence>
<comment type="caution">
    <text evidence="2">The sequence shown here is derived from an EMBL/GenBank/DDBJ whole genome shotgun (WGS) entry which is preliminary data.</text>
</comment>
<name>A0ABW3ZUD9_9BACI</name>
<dbReference type="SUPFAM" id="SSF53335">
    <property type="entry name" value="S-adenosyl-L-methionine-dependent methyltransferases"/>
    <property type="match status" value="1"/>
</dbReference>
<dbReference type="Proteomes" id="UP001597178">
    <property type="component" value="Unassembled WGS sequence"/>
</dbReference>
<dbReference type="Pfam" id="PF13679">
    <property type="entry name" value="Methyltransf_32"/>
    <property type="match status" value="1"/>
</dbReference>
<organism evidence="2 3">
    <name type="scientific">Lentibacillus salinarum</name>
    <dbReference type="NCBI Taxonomy" id="446820"/>
    <lineage>
        <taxon>Bacteria</taxon>
        <taxon>Bacillati</taxon>
        <taxon>Bacillota</taxon>
        <taxon>Bacilli</taxon>
        <taxon>Bacillales</taxon>
        <taxon>Bacillaceae</taxon>
        <taxon>Lentibacillus</taxon>
    </lineage>
</organism>
<dbReference type="Gene3D" id="3.40.50.150">
    <property type="entry name" value="Vaccinia Virus protein VP39"/>
    <property type="match status" value="1"/>
</dbReference>
<protein>
    <submittedName>
        <fullName evidence="2">Methyltransferase</fullName>
    </submittedName>
</protein>
<keyword evidence="2" id="KW-0808">Transferase</keyword>
<feature type="domain" description="Methyltransferase" evidence="1">
    <location>
        <begin position="38"/>
        <end position="102"/>
    </location>
</feature>
<evidence type="ECO:0000313" key="2">
    <source>
        <dbReference type="EMBL" id="MFD1361854.1"/>
    </source>
</evidence>
<dbReference type="InterPro" id="IPR029063">
    <property type="entry name" value="SAM-dependent_MTases_sf"/>
</dbReference>
<dbReference type="EMBL" id="JBHTNH010000019">
    <property type="protein sequence ID" value="MFD1361854.1"/>
    <property type="molecule type" value="Genomic_DNA"/>
</dbReference>
<keyword evidence="3" id="KW-1185">Reference proteome</keyword>
<dbReference type="CDD" id="cd02440">
    <property type="entry name" value="AdoMet_MTases"/>
    <property type="match status" value="1"/>
</dbReference>
<keyword evidence="2" id="KW-0489">Methyltransferase</keyword>
<gene>
    <name evidence="2" type="ORF">ACFQ4A_09330</name>
</gene>
<sequence>MKEYYYDKLLNIKTRGTQKGYPDSTHHNPYQPTSYRALEALFQDYHLKTSDKVVDFGCGKGRISFYIHYFYNATITGIEMNRNLYDEAVRNRNRYLHQINEKTDKIHFQYCLAQYYQITPLDNRFYFFNPFSVEVFMKVIHNILLSAEQHKRDIELIVYYGSDDYVAYLENDTAFEWQKTITLPDVSNPDPYDRFLIYRLGA</sequence>
<dbReference type="GO" id="GO:0032259">
    <property type="term" value="P:methylation"/>
    <property type="evidence" value="ECO:0007669"/>
    <property type="project" value="UniProtKB-KW"/>
</dbReference>
<proteinExistence type="predicted"/>
<dbReference type="RefSeq" id="WP_382399807.1">
    <property type="nucleotide sequence ID" value="NZ_JBHTNH010000019.1"/>
</dbReference>
<accession>A0ABW3ZUD9</accession>
<reference evidence="3" key="1">
    <citation type="journal article" date="2019" name="Int. J. Syst. Evol. Microbiol.">
        <title>The Global Catalogue of Microorganisms (GCM) 10K type strain sequencing project: providing services to taxonomists for standard genome sequencing and annotation.</title>
        <authorList>
            <consortium name="The Broad Institute Genomics Platform"/>
            <consortium name="The Broad Institute Genome Sequencing Center for Infectious Disease"/>
            <person name="Wu L."/>
            <person name="Ma J."/>
        </authorList>
    </citation>
    <scope>NUCLEOTIDE SEQUENCE [LARGE SCALE GENOMIC DNA]</scope>
    <source>
        <strain evidence="3">CCUG 54822</strain>
    </source>
</reference>
<dbReference type="GO" id="GO:0008168">
    <property type="term" value="F:methyltransferase activity"/>
    <property type="evidence" value="ECO:0007669"/>
    <property type="project" value="UniProtKB-KW"/>
</dbReference>
<evidence type="ECO:0000259" key="1">
    <source>
        <dbReference type="Pfam" id="PF13679"/>
    </source>
</evidence>
<dbReference type="InterPro" id="IPR025714">
    <property type="entry name" value="Methyltranfer_dom"/>
</dbReference>